<sequence length="143" mass="16426">MHKYQGQSCCASAVAGDKFFGIGGYGAQTVLRIVEVYDPAKNSWKLKLDTVEMAEDKEVQDWEWVDTVSESSSHPDEAVEDEDEAVEDEELLSMMEGRLFQTWNPYAQLHKGKKACKSISTRKHVHFFANVFIFDVIFAWRRQ</sequence>
<protein>
    <submittedName>
        <fullName evidence="2">Uncharacterized protein</fullName>
    </submittedName>
</protein>
<name>A0A8T2RGM4_CERRI</name>
<organism evidence="2 3">
    <name type="scientific">Ceratopteris richardii</name>
    <name type="common">Triangle waterfern</name>
    <dbReference type="NCBI Taxonomy" id="49495"/>
    <lineage>
        <taxon>Eukaryota</taxon>
        <taxon>Viridiplantae</taxon>
        <taxon>Streptophyta</taxon>
        <taxon>Embryophyta</taxon>
        <taxon>Tracheophyta</taxon>
        <taxon>Polypodiopsida</taxon>
        <taxon>Polypodiidae</taxon>
        <taxon>Polypodiales</taxon>
        <taxon>Pteridineae</taxon>
        <taxon>Pteridaceae</taxon>
        <taxon>Parkerioideae</taxon>
        <taxon>Ceratopteris</taxon>
    </lineage>
</organism>
<gene>
    <name evidence="2" type="ORF">KP509_27G017300</name>
</gene>
<evidence type="ECO:0000256" key="1">
    <source>
        <dbReference type="SAM" id="MobiDB-lite"/>
    </source>
</evidence>
<evidence type="ECO:0000313" key="2">
    <source>
        <dbReference type="EMBL" id="KAH7294758.1"/>
    </source>
</evidence>
<comment type="caution">
    <text evidence="2">The sequence shown here is derived from an EMBL/GenBank/DDBJ whole genome shotgun (WGS) entry which is preliminary data.</text>
</comment>
<dbReference type="EMBL" id="CM035432">
    <property type="protein sequence ID" value="KAH7294758.1"/>
    <property type="molecule type" value="Genomic_DNA"/>
</dbReference>
<dbReference type="Proteomes" id="UP000825935">
    <property type="component" value="Chromosome 27"/>
</dbReference>
<dbReference type="SUPFAM" id="SSF117281">
    <property type="entry name" value="Kelch motif"/>
    <property type="match status" value="1"/>
</dbReference>
<dbReference type="OrthoDB" id="45365at2759"/>
<accession>A0A8T2RGM4</accession>
<keyword evidence="3" id="KW-1185">Reference proteome</keyword>
<dbReference type="Gene3D" id="2.120.10.80">
    <property type="entry name" value="Kelch-type beta propeller"/>
    <property type="match status" value="1"/>
</dbReference>
<dbReference type="InterPro" id="IPR015915">
    <property type="entry name" value="Kelch-typ_b-propeller"/>
</dbReference>
<proteinExistence type="predicted"/>
<dbReference type="InterPro" id="IPR006652">
    <property type="entry name" value="Kelch_1"/>
</dbReference>
<reference evidence="2 3" key="1">
    <citation type="submission" date="2021-08" db="EMBL/GenBank/DDBJ databases">
        <title>WGS assembly of Ceratopteris richardii.</title>
        <authorList>
            <person name="Marchant D.B."/>
            <person name="Chen G."/>
            <person name="Jenkins J."/>
            <person name="Shu S."/>
            <person name="Leebens-Mack J."/>
            <person name="Grimwood J."/>
            <person name="Schmutz J."/>
            <person name="Soltis P."/>
            <person name="Soltis D."/>
            <person name="Chen Z.-H."/>
        </authorList>
    </citation>
    <scope>NUCLEOTIDE SEQUENCE [LARGE SCALE GENOMIC DNA]</scope>
    <source>
        <strain evidence="2">Whitten #5841</strain>
        <tissue evidence="2">Leaf</tissue>
    </source>
</reference>
<dbReference type="AlphaFoldDB" id="A0A8T2RGM4"/>
<feature type="region of interest" description="Disordered" evidence="1">
    <location>
        <begin position="67"/>
        <end position="86"/>
    </location>
</feature>
<dbReference type="Pfam" id="PF01344">
    <property type="entry name" value="Kelch_1"/>
    <property type="match status" value="1"/>
</dbReference>
<evidence type="ECO:0000313" key="3">
    <source>
        <dbReference type="Proteomes" id="UP000825935"/>
    </source>
</evidence>